<dbReference type="EMBL" id="GGEC01021166">
    <property type="protein sequence ID" value="MBX01650.1"/>
    <property type="molecule type" value="Transcribed_RNA"/>
</dbReference>
<proteinExistence type="predicted"/>
<evidence type="ECO:0000313" key="2">
    <source>
        <dbReference type="EMBL" id="MBX01650.1"/>
    </source>
</evidence>
<feature type="chain" id="PRO_5015177611" evidence="1">
    <location>
        <begin position="19"/>
        <end position="67"/>
    </location>
</feature>
<reference evidence="2" key="1">
    <citation type="submission" date="2018-02" db="EMBL/GenBank/DDBJ databases">
        <title>Rhizophora mucronata_Transcriptome.</title>
        <authorList>
            <person name="Meera S.P."/>
            <person name="Sreeshan A."/>
            <person name="Augustine A."/>
        </authorList>
    </citation>
    <scope>NUCLEOTIDE SEQUENCE</scope>
    <source>
        <tissue evidence="2">Leaf</tissue>
    </source>
</reference>
<feature type="signal peptide" evidence="1">
    <location>
        <begin position="1"/>
        <end position="18"/>
    </location>
</feature>
<organism evidence="2">
    <name type="scientific">Rhizophora mucronata</name>
    <name type="common">Asiatic mangrove</name>
    <dbReference type="NCBI Taxonomy" id="61149"/>
    <lineage>
        <taxon>Eukaryota</taxon>
        <taxon>Viridiplantae</taxon>
        <taxon>Streptophyta</taxon>
        <taxon>Embryophyta</taxon>
        <taxon>Tracheophyta</taxon>
        <taxon>Spermatophyta</taxon>
        <taxon>Magnoliopsida</taxon>
        <taxon>eudicotyledons</taxon>
        <taxon>Gunneridae</taxon>
        <taxon>Pentapetalae</taxon>
        <taxon>rosids</taxon>
        <taxon>fabids</taxon>
        <taxon>Malpighiales</taxon>
        <taxon>Rhizophoraceae</taxon>
        <taxon>Rhizophora</taxon>
    </lineage>
</organism>
<evidence type="ECO:0000256" key="1">
    <source>
        <dbReference type="SAM" id="SignalP"/>
    </source>
</evidence>
<name>A0A2P2K7C1_RHIMU</name>
<protein>
    <submittedName>
        <fullName evidence="2">Trafficking protein particle complex subunit 2 isoform X2</fullName>
    </submittedName>
</protein>
<keyword evidence="1" id="KW-0732">Signal</keyword>
<sequence length="67" mass="8038">MHGLEIRWQWLLMFHVSAEYFWWSQIQKFSVFHTRNLQYPLITLTSRGMNCSLIGNQSSSPFTHFVC</sequence>
<accession>A0A2P2K7C1</accession>
<dbReference type="AlphaFoldDB" id="A0A2P2K7C1"/>